<gene>
    <name evidence="1" type="ORF">GCM10020366_65770</name>
</gene>
<dbReference type="SUPFAM" id="SSF53756">
    <property type="entry name" value="UDP-Glycosyltransferase/glycogen phosphorylase"/>
    <property type="match status" value="1"/>
</dbReference>
<keyword evidence="2" id="KW-1185">Reference proteome</keyword>
<evidence type="ECO:0000313" key="2">
    <source>
        <dbReference type="Proteomes" id="UP001500483"/>
    </source>
</evidence>
<proteinExistence type="predicted"/>
<comment type="caution">
    <text evidence="1">The sequence shown here is derived from an EMBL/GenBank/DDBJ whole genome shotgun (WGS) entry which is preliminary data.</text>
</comment>
<reference evidence="2" key="1">
    <citation type="journal article" date="2019" name="Int. J. Syst. Evol. Microbiol.">
        <title>The Global Catalogue of Microorganisms (GCM) 10K type strain sequencing project: providing services to taxonomists for standard genome sequencing and annotation.</title>
        <authorList>
            <consortium name="The Broad Institute Genomics Platform"/>
            <consortium name="The Broad Institute Genome Sequencing Center for Infectious Disease"/>
            <person name="Wu L."/>
            <person name="Ma J."/>
        </authorList>
    </citation>
    <scope>NUCLEOTIDE SEQUENCE [LARGE SCALE GENOMIC DNA]</scope>
    <source>
        <strain evidence="2">JCM 9687</strain>
    </source>
</reference>
<name>A0ABP6S1M9_9PSEU</name>
<protein>
    <recommendedName>
        <fullName evidence="3">Translation initiation factor 2</fullName>
    </recommendedName>
</protein>
<organism evidence="1 2">
    <name type="scientific">Saccharopolyspora gregorii</name>
    <dbReference type="NCBI Taxonomy" id="33914"/>
    <lineage>
        <taxon>Bacteria</taxon>
        <taxon>Bacillati</taxon>
        <taxon>Actinomycetota</taxon>
        <taxon>Actinomycetes</taxon>
        <taxon>Pseudonocardiales</taxon>
        <taxon>Pseudonocardiaceae</taxon>
        <taxon>Saccharopolyspora</taxon>
    </lineage>
</organism>
<dbReference type="EMBL" id="BAAAYK010000038">
    <property type="protein sequence ID" value="GAA3365522.1"/>
    <property type="molecule type" value="Genomic_DNA"/>
</dbReference>
<evidence type="ECO:0000313" key="1">
    <source>
        <dbReference type="EMBL" id="GAA3365522.1"/>
    </source>
</evidence>
<dbReference type="Proteomes" id="UP001500483">
    <property type="component" value="Unassembled WGS sequence"/>
</dbReference>
<evidence type="ECO:0008006" key="3">
    <source>
        <dbReference type="Google" id="ProtNLM"/>
    </source>
</evidence>
<accession>A0ABP6S1M9</accession>
<dbReference type="RefSeq" id="WP_344931214.1">
    <property type="nucleotide sequence ID" value="NZ_BAAAYK010000038.1"/>
</dbReference>
<sequence length="383" mass="40907">MAERADRWSTVPVRRRVLGVVRTLTALDRLQDVFAVLADDFRVEARFAVAEGSQFGADLRGFLDAAGMRSLPWESATREHVDLAVSPSSNGALHELDVPVVTLPHGAGYHKLRPTDSGVAADISGLSAEQLLHSGRVVPSVLALSHRNQLELLRESCPPAAERAAVVGDPCFARLRASLPMRERYRAELGVGDRRLVLVSSTWGPNSLFARHPGLAAELTAADPGAQVALVLHPNVWARHSAWQLGRWTRAARRAGLLLVPPHRGWRAVLVAADVVVADHGSLALYAAALGKPLLLAGFGADELAPGTPIAELGARARHLSSVSEVAAAEPVPEHELLAARAFLPPVEAVSRLRAVLYAQLGLPEPAFPAVPEPVDPFVPLPD</sequence>